<dbReference type="EMBL" id="CM004479">
    <property type="protein sequence ID" value="OCT70545.1"/>
    <property type="molecule type" value="Genomic_DNA"/>
</dbReference>
<evidence type="ECO:0000256" key="1">
    <source>
        <dbReference type="SAM" id="Phobius"/>
    </source>
</evidence>
<feature type="transmembrane region" description="Helical" evidence="1">
    <location>
        <begin position="26"/>
        <end position="44"/>
    </location>
</feature>
<keyword evidence="1" id="KW-0472">Membrane</keyword>
<accession>A0A974CDG1</accession>
<dbReference type="AlphaFoldDB" id="A0A974CDG1"/>
<keyword evidence="1" id="KW-1133">Transmembrane helix</keyword>
<evidence type="ECO:0000313" key="2">
    <source>
        <dbReference type="EMBL" id="OCT70545.1"/>
    </source>
</evidence>
<reference evidence="3" key="1">
    <citation type="journal article" date="2016" name="Nature">
        <title>Genome evolution in the allotetraploid frog Xenopus laevis.</title>
        <authorList>
            <person name="Session A.M."/>
            <person name="Uno Y."/>
            <person name="Kwon T."/>
            <person name="Chapman J.A."/>
            <person name="Toyoda A."/>
            <person name="Takahashi S."/>
            <person name="Fukui A."/>
            <person name="Hikosaka A."/>
            <person name="Suzuki A."/>
            <person name="Kondo M."/>
            <person name="van Heeringen S.J."/>
            <person name="Quigley I."/>
            <person name="Heinz S."/>
            <person name="Ogino H."/>
            <person name="Ochi H."/>
            <person name="Hellsten U."/>
            <person name="Lyons J.B."/>
            <person name="Simakov O."/>
            <person name="Putnam N."/>
            <person name="Stites J."/>
            <person name="Kuroki Y."/>
            <person name="Tanaka T."/>
            <person name="Michiue T."/>
            <person name="Watanabe M."/>
            <person name="Bogdanovic O."/>
            <person name="Lister R."/>
            <person name="Georgiou G."/>
            <person name="Paranjpe S.S."/>
            <person name="van Kruijsbergen I."/>
            <person name="Shu S."/>
            <person name="Carlson J."/>
            <person name="Kinoshita T."/>
            <person name="Ohta Y."/>
            <person name="Mawaribuchi S."/>
            <person name="Jenkins J."/>
            <person name="Grimwood J."/>
            <person name="Schmutz J."/>
            <person name="Mitros T."/>
            <person name="Mozaffari S.V."/>
            <person name="Suzuki Y."/>
            <person name="Haramoto Y."/>
            <person name="Yamamoto T.S."/>
            <person name="Takagi C."/>
            <person name="Heald R."/>
            <person name="Miller K."/>
            <person name="Haudenschild C."/>
            <person name="Kitzman J."/>
            <person name="Nakayama T."/>
            <person name="Izutsu Y."/>
            <person name="Robert J."/>
            <person name="Fortriede J."/>
            <person name="Burns K."/>
            <person name="Lotay V."/>
            <person name="Karimi K."/>
            <person name="Yasuoka Y."/>
            <person name="Dichmann D.S."/>
            <person name="Flajnik M.F."/>
            <person name="Houston D.W."/>
            <person name="Shendure J."/>
            <person name="DuPasquier L."/>
            <person name="Vize P.D."/>
            <person name="Zorn A.M."/>
            <person name="Ito M."/>
            <person name="Marcotte E.M."/>
            <person name="Wallingford J.B."/>
            <person name="Ito Y."/>
            <person name="Asashima M."/>
            <person name="Ueno N."/>
            <person name="Matsuda Y."/>
            <person name="Veenstra G.J."/>
            <person name="Fujiyama A."/>
            <person name="Harland R.M."/>
            <person name="Taira M."/>
            <person name="Rokhsar D.S."/>
        </authorList>
    </citation>
    <scope>NUCLEOTIDE SEQUENCE [LARGE SCALE GENOMIC DNA]</scope>
    <source>
        <strain evidence="3">J</strain>
    </source>
</reference>
<evidence type="ECO:0000313" key="3">
    <source>
        <dbReference type="Proteomes" id="UP000694892"/>
    </source>
</evidence>
<keyword evidence="1" id="KW-0812">Transmembrane</keyword>
<sequence>MVATSISAAHVPQTLQVGPCIGGGNLRVFSLFLFLFSLDVMYYSRIFYIHGIEMGVLFSSLNVRTLFTYLAG</sequence>
<dbReference type="Proteomes" id="UP000694892">
    <property type="component" value="Chromosome 7S"/>
</dbReference>
<gene>
    <name evidence="2" type="ORF">XELAEV_18037469mg</name>
</gene>
<proteinExistence type="predicted"/>
<name>A0A974CDG1_XENLA</name>
<protein>
    <submittedName>
        <fullName evidence="2">Uncharacterized protein</fullName>
    </submittedName>
</protein>
<organism evidence="2 3">
    <name type="scientific">Xenopus laevis</name>
    <name type="common">African clawed frog</name>
    <dbReference type="NCBI Taxonomy" id="8355"/>
    <lineage>
        <taxon>Eukaryota</taxon>
        <taxon>Metazoa</taxon>
        <taxon>Chordata</taxon>
        <taxon>Craniata</taxon>
        <taxon>Vertebrata</taxon>
        <taxon>Euteleostomi</taxon>
        <taxon>Amphibia</taxon>
        <taxon>Batrachia</taxon>
        <taxon>Anura</taxon>
        <taxon>Pipoidea</taxon>
        <taxon>Pipidae</taxon>
        <taxon>Xenopodinae</taxon>
        <taxon>Xenopus</taxon>
        <taxon>Xenopus</taxon>
    </lineage>
</organism>